<dbReference type="InterPro" id="IPR000092">
    <property type="entry name" value="Polyprenyl_synt"/>
</dbReference>
<protein>
    <submittedName>
        <fullName evidence="7">Polyprenyl synthetase</fullName>
    </submittedName>
</protein>
<keyword evidence="8" id="KW-1185">Reference proteome</keyword>
<keyword evidence="4" id="KW-0479">Metal-binding</keyword>
<dbReference type="InterPro" id="IPR033749">
    <property type="entry name" value="Polyprenyl_synt_CS"/>
</dbReference>
<dbReference type="GO" id="GO:0008299">
    <property type="term" value="P:isoprenoid biosynthetic process"/>
    <property type="evidence" value="ECO:0007669"/>
    <property type="project" value="InterPro"/>
</dbReference>
<comment type="cofactor">
    <cofactor evidence="1">
        <name>Mg(2+)</name>
        <dbReference type="ChEBI" id="CHEBI:18420"/>
    </cofactor>
</comment>
<evidence type="ECO:0000313" key="8">
    <source>
        <dbReference type="Proteomes" id="UP000241436"/>
    </source>
</evidence>
<dbReference type="PANTHER" id="PTHR12001:SF69">
    <property type="entry name" value="ALL TRANS-POLYPRENYL-DIPHOSPHATE SYNTHASE PDSS1"/>
    <property type="match status" value="1"/>
</dbReference>
<organism evidence="7 8">
    <name type="scientific">Candidatus Methylomirabilis limnetica</name>
    <dbReference type="NCBI Taxonomy" id="2033718"/>
    <lineage>
        <taxon>Bacteria</taxon>
        <taxon>Candidatus Methylomirabilota</taxon>
        <taxon>Candidatus Methylomirabilia</taxon>
        <taxon>Candidatus Methylomirabilales</taxon>
        <taxon>Candidatus Methylomirabilaceae</taxon>
        <taxon>Candidatus Methylomirabilis</taxon>
    </lineage>
</organism>
<dbReference type="OrthoDB" id="9805316at2"/>
<evidence type="ECO:0000256" key="6">
    <source>
        <dbReference type="RuleBase" id="RU004466"/>
    </source>
</evidence>
<dbReference type="Gene3D" id="1.10.600.10">
    <property type="entry name" value="Farnesyl Diphosphate Synthase"/>
    <property type="match status" value="1"/>
</dbReference>
<comment type="similarity">
    <text evidence="2 6">Belongs to the FPP/GGPP synthase family.</text>
</comment>
<dbReference type="AlphaFoldDB" id="A0A2T4TY77"/>
<dbReference type="RefSeq" id="WP_107562039.1">
    <property type="nucleotide sequence ID" value="NZ_NVQC01000018.1"/>
</dbReference>
<keyword evidence="5" id="KW-0460">Magnesium</keyword>
<dbReference type="GO" id="GO:0046872">
    <property type="term" value="F:metal ion binding"/>
    <property type="evidence" value="ECO:0007669"/>
    <property type="project" value="UniProtKB-KW"/>
</dbReference>
<accession>A0A2T4TY77</accession>
<reference evidence="8" key="2">
    <citation type="journal article" date="2018" name="Environ. Microbiol.">
        <title>Bloom of a denitrifying methanotroph, 'Candidatus Methylomirabilis limnetica', in a deep stratified lake.</title>
        <authorList>
            <person name="Graf J.S."/>
            <person name="Mayr M.J."/>
            <person name="Marchant H.K."/>
            <person name="Tienken D."/>
            <person name="Hach P.F."/>
            <person name="Brand A."/>
            <person name="Schubert C.J."/>
            <person name="Kuypers M.M."/>
            <person name="Milucka J."/>
        </authorList>
    </citation>
    <scope>NUCLEOTIDE SEQUENCE [LARGE SCALE GENOMIC DNA]</scope>
    <source>
        <strain evidence="8">Zug</strain>
    </source>
</reference>
<dbReference type="EMBL" id="NVQC01000018">
    <property type="protein sequence ID" value="PTL36056.1"/>
    <property type="molecule type" value="Genomic_DNA"/>
</dbReference>
<name>A0A2T4TY77_9BACT</name>
<evidence type="ECO:0000256" key="5">
    <source>
        <dbReference type="ARBA" id="ARBA00022842"/>
    </source>
</evidence>
<dbReference type="CDD" id="cd00685">
    <property type="entry name" value="Trans_IPPS_HT"/>
    <property type="match status" value="1"/>
</dbReference>
<dbReference type="Pfam" id="PF00348">
    <property type="entry name" value="polyprenyl_synt"/>
    <property type="match status" value="1"/>
</dbReference>
<comment type="caution">
    <text evidence="7">The sequence shown here is derived from an EMBL/GenBank/DDBJ whole genome shotgun (WGS) entry which is preliminary data.</text>
</comment>
<sequence>MIAETILSPVTSELALVEERLLQDIGGDVELISEIIRYVLKSGGKRVRPALLLLSAKLCGYCGGSRNIELAVAAEYMHAATLIHDDIIDRADKRRGLPSANNAWGPQISVLAGDFLYARSIQILVTDGDLAVLQTFADATVRMIEGQVREVQMAGNLDLTYNEYLNIMTLKTAALISAACRTGALIADRPAEDVAALTEFGLNVGIGFQLVDDALDFVAEEYRLGKPVGNDFKEGKMTFPVLHVMRTGSEADKGRIRELVAQETIGESDLAEVKAIMERYGAVAATMELVRNYLKKAKASLGSFPDSDAKRSLVLMVDFIGDRDW</sequence>
<dbReference type="GO" id="GO:0004659">
    <property type="term" value="F:prenyltransferase activity"/>
    <property type="evidence" value="ECO:0007669"/>
    <property type="project" value="InterPro"/>
</dbReference>
<keyword evidence="3 6" id="KW-0808">Transferase</keyword>
<proteinExistence type="inferred from homology"/>
<dbReference type="PANTHER" id="PTHR12001">
    <property type="entry name" value="GERANYLGERANYL PYROPHOSPHATE SYNTHASE"/>
    <property type="match status" value="1"/>
</dbReference>
<dbReference type="Proteomes" id="UP000241436">
    <property type="component" value="Unassembled WGS sequence"/>
</dbReference>
<evidence type="ECO:0000256" key="4">
    <source>
        <dbReference type="ARBA" id="ARBA00022723"/>
    </source>
</evidence>
<dbReference type="PROSITE" id="PS00723">
    <property type="entry name" value="POLYPRENYL_SYNTHASE_1"/>
    <property type="match status" value="1"/>
</dbReference>
<dbReference type="SUPFAM" id="SSF48576">
    <property type="entry name" value="Terpenoid synthases"/>
    <property type="match status" value="1"/>
</dbReference>
<dbReference type="InterPro" id="IPR008949">
    <property type="entry name" value="Isoprenoid_synthase_dom_sf"/>
</dbReference>
<evidence type="ECO:0000256" key="3">
    <source>
        <dbReference type="ARBA" id="ARBA00022679"/>
    </source>
</evidence>
<reference evidence="7 8" key="1">
    <citation type="submission" date="2017-09" db="EMBL/GenBank/DDBJ databases">
        <title>Bloom of a denitrifying methanotroph, Candidatus Methylomirabilis limnetica, in a deep stratified lake.</title>
        <authorList>
            <person name="Graf J.S."/>
            <person name="Marchant H.K."/>
            <person name="Tienken D."/>
            <person name="Hach P.F."/>
            <person name="Brand A."/>
            <person name="Schubert C.J."/>
            <person name="Kuypers M.M."/>
            <person name="Milucka J."/>
        </authorList>
    </citation>
    <scope>NUCLEOTIDE SEQUENCE [LARGE SCALE GENOMIC DNA]</scope>
    <source>
        <strain evidence="7 8">Zug</strain>
    </source>
</reference>
<evidence type="ECO:0000313" key="7">
    <source>
        <dbReference type="EMBL" id="PTL36056.1"/>
    </source>
</evidence>
<dbReference type="SFLD" id="SFLDS00005">
    <property type="entry name" value="Isoprenoid_Synthase_Type_I"/>
    <property type="match status" value="1"/>
</dbReference>
<evidence type="ECO:0000256" key="2">
    <source>
        <dbReference type="ARBA" id="ARBA00006706"/>
    </source>
</evidence>
<evidence type="ECO:0000256" key="1">
    <source>
        <dbReference type="ARBA" id="ARBA00001946"/>
    </source>
</evidence>
<gene>
    <name evidence="7" type="ORF">CLG94_06390</name>
</gene>
<dbReference type="SFLD" id="SFLDG01017">
    <property type="entry name" value="Polyprenyl_Transferase_Like"/>
    <property type="match status" value="1"/>
</dbReference>